<dbReference type="InterPro" id="IPR032135">
    <property type="entry name" value="DUF4817"/>
</dbReference>
<dbReference type="PANTHER" id="PTHR47326:SF1">
    <property type="entry name" value="HTH PSQ-TYPE DOMAIN-CONTAINING PROTEIN"/>
    <property type="match status" value="1"/>
</dbReference>
<sequence>MAYQYTNDEYLDMVRAYTLANDSLPGAINLYREMFPNRRVPNASVILNANQRLRDFGQFRTPTHAQGRGGVEYPVLLQEDILEYFENNPEASTRKAARRFGVSQWTVWNLLHKEGLHPYHIRDIQELRANDYEPRVNFCRWFLQNTDKNILFTDEATFTKLGVFNVHNEHWWSHSNPYVTRQDAYQHRFSVNVWAGVLNNCLLGPYFIEGRLNGVSYLDILNSVVNDMLDDVPLSNIQNLFFQHDGAPAHYQTQVREYLNNTFGDRWIGRGGSVPWPARSPDLTPLDFYLWGEIKRLVYATEYANRDELKLKIISAFETVKSDRFVLNRVKDNMVRRAELCITREGTHFEHLLRLV</sequence>
<dbReference type="GO" id="GO:0003676">
    <property type="term" value="F:nucleic acid binding"/>
    <property type="evidence" value="ECO:0007669"/>
    <property type="project" value="InterPro"/>
</dbReference>
<organism evidence="2 3">
    <name type="scientific">Euphydryas editha</name>
    <name type="common">Edith's checkerspot</name>
    <dbReference type="NCBI Taxonomy" id="104508"/>
    <lineage>
        <taxon>Eukaryota</taxon>
        <taxon>Metazoa</taxon>
        <taxon>Ecdysozoa</taxon>
        <taxon>Arthropoda</taxon>
        <taxon>Hexapoda</taxon>
        <taxon>Insecta</taxon>
        <taxon>Pterygota</taxon>
        <taxon>Neoptera</taxon>
        <taxon>Endopterygota</taxon>
        <taxon>Lepidoptera</taxon>
        <taxon>Glossata</taxon>
        <taxon>Ditrysia</taxon>
        <taxon>Papilionoidea</taxon>
        <taxon>Nymphalidae</taxon>
        <taxon>Nymphalinae</taxon>
        <taxon>Euphydryas</taxon>
    </lineage>
</organism>
<name>A0AAU9UFU8_EUPED</name>
<accession>A0AAU9UFU8</accession>
<evidence type="ECO:0000313" key="2">
    <source>
        <dbReference type="EMBL" id="CAH2096682.1"/>
    </source>
</evidence>
<protein>
    <recommendedName>
        <fullName evidence="1">DUF4817 domain-containing protein</fullName>
    </recommendedName>
</protein>
<proteinExistence type="predicted"/>
<dbReference type="InterPro" id="IPR036397">
    <property type="entry name" value="RNaseH_sf"/>
</dbReference>
<dbReference type="PANTHER" id="PTHR47326">
    <property type="entry name" value="TRANSPOSABLE ELEMENT TC3 TRANSPOSASE-LIKE PROTEIN"/>
    <property type="match status" value="1"/>
</dbReference>
<keyword evidence="3" id="KW-1185">Reference proteome</keyword>
<feature type="domain" description="DUF4817" evidence="1">
    <location>
        <begin position="8"/>
        <end position="57"/>
    </location>
</feature>
<dbReference type="Pfam" id="PF16087">
    <property type="entry name" value="DUF4817"/>
    <property type="match status" value="1"/>
</dbReference>
<evidence type="ECO:0000313" key="3">
    <source>
        <dbReference type="Proteomes" id="UP001153954"/>
    </source>
</evidence>
<evidence type="ECO:0000259" key="1">
    <source>
        <dbReference type="Pfam" id="PF16087"/>
    </source>
</evidence>
<dbReference type="AlphaFoldDB" id="A0AAU9UFU8"/>
<dbReference type="Gene3D" id="3.30.420.10">
    <property type="entry name" value="Ribonuclease H-like superfamily/Ribonuclease H"/>
    <property type="match status" value="1"/>
</dbReference>
<dbReference type="EMBL" id="CAKOGL010000016">
    <property type="protein sequence ID" value="CAH2096682.1"/>
    <property type="molecule type" value="Genomic_DNA"/>
</dbReference>
<comment type="caution">
    <text evidence="2">The sequence shown here is derived from an EMBL/GenBank/DDBJ whole genome shotgun (WGS) entry which is preliminary data.</text>
</comment>
<gene>
    <name evidence="2" type="ORF">EEDITHA_LOCUS11991</name>
</gene>
<reference evidence="2" key="1">
    <citation type="submission" date="2022-03" db="EMBL/GenBank/DDBJ databases">
        <authorList>
            <person name="Tunstrom K."/>
        </authorList>
    </citation>
    <scope>NUCLEOTIDE SEQUENCE</scope>
</reference>
<dbReference type="Proteomes" id="UP001153954">
    <property type="component" value="Unassembled WGS sequence"/>
</dbReference>